<keyword evidence="2" id="KW-1185">Reference proteome</keyword>
<organism evidence="1 2">
    <name type="scientific">Bauhinia variegata</name>
    <name type="common">Purple orchid tree</name>
    <name type="synonym">Phanera variegata</name>
    <dbReference type="NCBI Taxonomy" id="167791"/>
    <lineage>
        <taxon>Eukaryota</taxon>
        <taxon>Viridiplantae</taxon>
        <taxon>Streptophyta</taxon>
        <taxon>Embryophyta</taxon>
        <taxon>Tracheophyta</taxon>
        <taxon>Spermatophyta</taxon>
        <taxon>Magnoliopsida</taxon>
        <taxon>eudicotyledons</taxon>
        <taxon>Gunneridae</taxon>
        <taxon>Pentapetalae</taxon>
        <taxon>rosids</taxon>
        <taxon>fabids</taxon>
        <taxon>Fabales</taxon>
        <taxon>Fabaceae</taxon>
        <taxon>Cercidoideae</taxon>
        <taxon>Cercideae</taxon>
        <taxon>Bauhiniinae</taxon>
        <taxon>Bauhinia</taxon>
    </lineage>
</organism>
<evidence type="ECO:0000313" key="2">
    <source>
        <dbReference type="Proteomes" id="UP000828941"/>
    </source>
</evidence>
<gene>
    <name evidence="1" type="ORF">L6164_012772</name>
</gene>
<comment type="caution">
    <text evidence="1">The sequence shown here is derived from an EMBL/GenBank/DDBJ whole genome shotgun (WGS) entry which is preliminary data.</text>
</comment>
<accession>A0ACB9PA47</accession>
<reference evidence="1 2" key="1">
    <citation type="journal article" date="2022" name="DNA Res.">
        <title>Chromosomal-level genome assembly of the orchid tree Bauhinia variegata (Leguminosae; Cercidoideae) supports the allotetraploid origin hypothesis of Bauhinia.</title>
        <authorList>
            <person name="Zhong Y."/>
            <person name="Chen Y."/>
            <person name="Zheng D."/>
            <person name="Pang J."/>
            <person name="Liu Y."/>
            <person name="Luo S."/>
            <person name="Meng S."/>
            <person name="Qian L."/>
            <person name="Wei D."/>
            <person name="Dai S."/>
            <person name="Zhou R."/>
        </authorList>
    </citation>
    <scope>NUCLEOTIDE SEQUENCE [LARGE SCALE GENOMIC DNA]</scope>
    <source>
        <strain evidence="1">BV-YZ2020</strain>
    </source>
</reference>
<dbReference type="EMBL" id="CM039430">
    <property type="protein sequence ID" value="KAI4345672.1"/>
    <property type="molecule type" value="Genomic_DNA"/>
</dbReference>
<sequence length="119" mass="13241">MAPKRSRKLAGSLNEGEKAVQCTQQQLEFSAYSSRNKKRRSVVAAGNENPAMENPTKGLTVAGQELGQPEKQTGKSILEWRLPSISPVEMRIQNRVGNFLEACNLCKKELRGKDVFMYG</sequence>
<evidence type="ECO:0000313" key="1">
    <source>
        <dbReference type="EMBL" id="KAI4345672.1"/>
    </source>
</evidence>
<protein>
    <submittedName>
        <fullName evidence="1">Uncharacterized protein</fullName>
    </submittedName>
</protein>
<name>A0ACB9PA47_BAUVA</name>
<proteinExistence type="predicted"/>
<dbReference type="Proteomes" id="UP000828941">
    <property type="component" value="Chromosome 5"/>
</dbReference>